<keyword evidence="4 6" id="KW-0472">Membrane</keyword>
<feature type="transmembrane region" description="Helical" evidence="6">
    <location>
        <begin position="163"/>
        <end position="185"/>
    </location>
</feature>
<evidence type="ECO:0000313" key="8">
    <source>
        <dbReference type="Proteomes" id="UP000240883"/>
    </source>
</evidence>
<evidence type="ECO:0000256" key="1">
    <source>
        <dbReference type="ARBA" id="ARBA00004141"/>
    </source>
</evidence>
<feature type="transmembrane region" description="Helical" evidence="6">
    <location>
        <begin position="432"/>
        <end position="451"/>
    </location>
</feature>
<evidence type="ECO:0000256" key="3">
    <source>
        <dbReference type="ARBA" id="ARBA00022989"/>
    </source>
</evidence>
<sequence length="586" mass="65049">MGLGVLEDHKLEHVPGTARVLADEERRHEVEAVARDANLKYDKTGTILLVPQPSDDPNDPLNWPLWQRDFIIFILSFVSVIATTLSPLLAADTVTLAAYFTRTFTDMALLTGYHLLGVGFAGFLFVPSARIWGKRHCYLLGTIVVIFSAAWGGANGGNYTSLLWARIFQGVGLAPFEALVNASVGDLYHVHERGIRMAVSNLSLFGGAFLTPVIVGVIADEMNYTWTFYFVAIFTAASLPLVIFFCPETAYKRDSKFDIDTMGNLISQPQERELKSAHSPNNSGEVERDGNASVHGKDHSNNDDAQTLTNSGATHPPPKATWAQSLMPFNGRKTDERYLNLLLRPFPLFLHPGMFWACLIQGALIGWTVMIGVVLAAIMLGPPLWFGERETGYMYTGAFIGALIGFALSGLLSDWSAKVMTRWNRGIYEPEFRMILVLPQLLFGCAGLYGFGYTAANVSRFGWFWPVFFFGLVVVGMVQGAVASALYIVDAHRDMSVEGFTCLLVFKNIFSFGLTFKGFDWIAGGNTWEVFRAISSVQVAICVLTVPMYILGKRNRSFFYRHNIFFGMADAVANPIVRVYDRAKFW</sequence>
<dbReference type="PANTHER" id="PTHR23502:SF29">
    <property type="entry name" value="TRANSPORTER, PUTATIVE (AFU_ORTHOLOGUE AFUA_6G06680)-RELATED"/>
    <property type="match status" value="1"/>
</dbReference>
<evidence type="ECO:0000256" key="4">
    <source>
        <dbReference type="ARBA" id="ARBA00023136"/>
    </source>
</evidence>
<evidence type="ECO:0000313" key="7">
    <source>
        <dbReference type="EMBL" id="PSN60540.1"/>
    </source>
</evidence>
<dbReference type="Pfam" id="PF07690">
    <property type="entry name" value="MFS_1"/>
    <property type="match status" value="1"/>
</dbReference>
<feature type="compositionally biased region" description="Polar residues" evidence="5">
    <location>
        <begin position="303"/>
        <end position="313"/>
    </location>
</feature>
<proteinExistence type="predicted"/>
<dbReference type="Proteomes" id="UP000240883">
    <property type="component" value="Unassembled WGS sequence"/>
</dbReference>
<dbReference type="AlphaFoldDB" id="A0A2T2N579"/>
<evidence type="ECO:0000256" key="6">
    <source>
        <dbReference type="SAM" id="Phobius"/>
    </source>
</evidence>
<dbReference type="InterPro" id="IPR036259">
    <property type="entry name" value="MFS_trans_sf"/>
</dbReference>
<dbReference type="GO" id="GO:0022857">
    <property type="term" value="F:transmembrane transporter activity"/>
    <property type="evidence" value="ECO:0007669"/>
    <property type="project" value="InterPro"/>
</dbReference>
<comment type="subcellular location">
    <subcellularLocation>
        <location evidence="1">Membrane</location>
        <topology evidence="1">Multi-pass membrane protein</topology>
    </subcellularLocation>
</comment>
<feature type="transmembrane region" description="Helical" evidence="6">
    <location>
        <begin position="354"/>
        <end position="380"/>
    </location>
</feature>
<dbReference type="STRING" id="1448308.A0A2T2N579"/>
<feature type="transmembrane region" description="Helical" evidence="6">
    <location>
        <begin position="107"/>
        <end position="126"/>
    </location>
</feature>
<keyword evidence="8" id="KW-1185">Reference proteome</keyword>
<dbReference type="Gene3D" id="1.20.1250.20">
    <property type="entry name" value="MFS general substrate transporter like domains"/>
    <property type="match status" value="1"/>
</dbReference>
<reference evidence="7 8" key="1">
    <citation type="journal article" date="2018" name="Front. Microbiol.">
        <title>Genome-Wide Analysis of Corynespora cassiicola Leaf Fall Disease Putative Effectors.</title>
        <authorList>
            <person name="Lopez D."/>
            <person name="Ribeiro S."/>
            <person name="Label P."/>
            <person name="Fumanal B."/>
            <person name="Venisse J.S."/>
            <person name="Kohler A."/>
            <person name="de Oliveira R.R."/>
            <person name="Labutti K."/>
            <person name="Lipzen A."/>
            <person name="Lail K."/>
            <person name="Bauer D."/>
            <person name="Ohm R.A."/>
            <person name="Barry K.W."/>
            <person name="Spatafora J."/>
            <person name="Grigoriev I.V."/>
            <person name="Martin F.M."/>
            <person name="Pujade-Renaud V."/>
        </authorList>
    </citation>
    <scope>NUCLEOTIDE SEQUENCE [LARGE SCALE GENOMIC DNA]</scope>
    <source>
        <strain evidence="7 8">Philippines</strain>
    </source>
</reference>
<keyword evidence="2 6" id="KW-0812">Transmembrane</keyword>
<feature type="transmembrane region" description="Helical" evidence="6">
    <location>
        <begin position="197"/>
        <end position="218"/>
    </location>
</feature>
<accession>A0A2T2N579</accession>
<keyword evidence="3 6" id="KW-1133">Transmembrane helix</keyword>
<feature type="transmembrane region" description="Helical" evidence="6">
    <location>
        <begin position="70"/>
        <end position="101"/>
    </location>
</feature>
<dbReference type="GO" id="GO:0005886">
    <property type="term" value="C:plasma membrane"/>
    <property type="evidence" value="ECO:0007669"/>
    <property type="project" value="TreeGrafter"/>
</dbReference>
<feature type="transmembrane region" description="Helical" evidence="6">
    <location>
        <begin position="138"/>
        <end position="157"/>
    </location>
</feature>
<feature type="transmembrane region" description="Helical" evidence="6">
    <location>
        <begin position="392"/>
        <end position="412"/>
    </location>
</feature>
<feature type="transmembrane region" description="Helical" evidence="6">
    <location>
        <begin position="531"/>
        <end position="551"/>
    </location>
</feature>
<evidence type="ECO:0000256" key="2">
    <source>
        <dbReference type="ARBA" id="ARBA00022692"/>
    </source>
</evidence>
<gene>
    <name evidence="7" type="ORF">BS50DRAFT_579071</name>
</gene>
<feature type="transmembrane region" description="Helical" evidence="6">
    <location>
        <begin position="463"/>
        <end position="488"/>
    </location>
</feature>
<dbReference type="EMBL" id="KZ678148">
    <property type="protein sequence ID" value="PSN60540.1"/>
    <property type="molecule type" value="Genomic_DNA"/>
</dbReference>
<feature type="region of interest" description="Disordered" evidence="5">
    <location>
        <begin position="270"/>
        <end position="326"/>
    </location>
</feature>
<evidence type="ECO:0000256" key="5">
    <source>
        <dbReference type="SAM" id="MobiDB-lite"/>
    </source>
</evidence>
<protein>
    <submittedName>
        <fullName evidence="7">MFS transporter-like protein</fullName>
    </submittedName>
</protein>
<dbReference type="InterPro" id="IPR011701">
    <property type="entry name" value="MFS"/>
</dbReference>
<dbReference type="OrthoDB" id="2585655at2759"/>
<feature type="transmembrane region" description="Helical" evidence="6">
    <location>
        <begin position="224"/>
        <end position="246"/>
    </location>
</feature>
<dbReference type="SUPFAM" id="SSF103473">
    <property type="entry name" value="MFS general substrate transporter"/>
    <property type="match status" value="1"/>
</dbReference>
<name>A0A2T2N579_CORCC</name>
<feature type="transmembrane region" description="Helical" evidence="6">
    <location>
        <begin position="500"/>
        <end position="519"/>
    </location>
</feature>
<organism evidence="7 8">
    <name type="scientific">Corynespora cassiicola Philippines</name>
    <dbReference type="NCBI Taxonomy" id="1448308"/>
    <lineage>
        <taxon>Eukaryota</taxon>
        <taxon>Fungi</taxon>
        <taxon>Dikarya</taxon>
        <taxon>Ascomycota</taxon>
        <taxon>Pezizomycotina</taxon>
        <taxon>Dothideomycetes</taxon>
        <taxon>Pleosporomycetidae</taxon>
        <taxon>Pleosporales</taxon>
        <taxon>Corynesporascaceae</taxon>
        <taxon>Corynespora</taxon>
    </lineage>
</organism>
<feature type="compositionally biased region" description="Basic and acidic residues" evidence="5">
    <location>
        <begin position="285"/>
        <end position="302"/>
    </location>
</feature>
<dbReference type="PANTHER" id="PTHR23502">
    <property type="entry name" value="MAJOR FACILITATOR SUPERFAMILY"/>
    <property type="match status" value="1"/>
</dbReference>